<accession>A0A5E6SRF4</accession>
<evidence type="ECO:0000256" key="5">
    <source>
        <dbReference type="ARBA" id="ARBA00023125"/>
    </source>
</evidence>
<dbReference type="EMBL" id="CABVHF010000006">
    <property type="protein sequence ID" value="VVM81233.1"/>
    <property type="molecule type" value="Genomic_DNA"/>
</dbReference>
<dbReference type="AlphaFoldDB" id="A0A5E6SRF4"/>
<dbReference type="InterPro" id="IPR025944">
    <property type="entry name" value="Sigma_54_int_dom_CS"/>
</dbReference>
<dbReference type="Pfam" id="PF08448">
    <property type="entry name" value="PAS_4"/>
    <property type="match status" value="1"/>
</dbReference>
<keyword evidence="4" id="KW-0805">Transcription regulation</keyword>
<protein>
    <submittedName>
        <fullName evidence="9">Anaerobic nitric oxide reductase transcription regulator NorR</fullName>
    </submittedName>
</protein>
<evidence type="ECO:0000256" key="7">
    <source>
        <dbReference type="SAM" id="SignalP"/>
    </source>
</evidence>
<keyword evidence="6" id="KW-0804">Transcription</keyword>
<dbReference type="PROSITE" id="PS00676">
    <property type="entry name" value="SIGMA54_INTERACT_2"/>
    <property type="match status" value="1"/>
</dbReference>
<keyword evidence="5" id="KW-0238">DNA-binding</keyword>
<evidence type="ECO:0000256" key="3">
    <source>
        <dbReference type="ARBA" id="ARBA00022840"/>
    </source>
</evidence>
<dbReference type="Gene3D" id="1.10.8.60">
    <property type="match status" value="1"/>
</dbReference>
<dbReference type="Proteomes" id="UP000399692">
    <property type="component" value="Unassembled WGS sequence"/>
</dbReference>
<keyword evidence="2" id="KW-0808">Transferase</keyword>
<name>A0A5E6SRF4_PSEFL</name>
<dbReference type="Gene3D" id="1.10.10.60">
    <property type="entry name" value="Homeodomain-like"/>
    <property type="match status" value="1"/>
</dbReference>
<dbReference type="GO" id="GO:0016301">
    <property type="term" value="F:kinase activity"/>
    <property type="evidence" value="ECO:0007669"/>
    <property type="project" value="UniProtKB-KW"/>
</dbReference>
<keyword evidence="1" id="KW-0547">Nucleotide-binding</keyword>
<dbReference type="PROSITE" id="PS50045">
    <property type="entry name" value="SIGMA54_INTERACT_4"/>
    <property type="match status" value="1"/>
</dbReference>
<dbReference type="InterPro" id="IPR013656">
    <property type="entry name" value="PAS_4"/>
</dbReference>
<dbReference type="FunFam" id="3.40.50.300:FF:000006">
    <property type="entry name" value="DNA-binding transcriptional regulator NtrC"/>
    <property type="match status" value="1"/>
</dbReference>
<dbReference type="Pfam" id="PF02954">
    <property type="entry name" value="HTH_8"/>
    <property type="match status" value="1"/>
</dbReference>
<organism evidence="9 10">
    <name type="scientific">Pseudomonas fluorescens</name>
    <dbReference type="NCBI Taxonomy" id="294"/>
    <lineage>
        <taxon>Bacteria</taxon>
        <taxon>Pseudomonadati</taxon>
        <taxon>Pseudomonadota</taxon>
        <taxon>Gammaproteobacteria</taxon>
        <taxon>Pseudomonadales</taxon>
        <taxon>Pseudomonadaceae</taxon>
        <taxon>Pseudomonas</taxon>
    </lineage>
</organism>
<dbReference type="PROSITE" id="PS00675">
    <property type="entry name" value="SIGMA54_INTERACT_1"/>
    <property type="match status" value="1"/>
</dbReference>
<dbReference type="GO" id="GO:0043565">
    <property type="term" value="F:sequence-specific DNA binding"/>
    <property type="evidence" value="ECO:0007669"/>
    <property type="project" value="InterPro"/>
</dbReference>
<evidence type="ECO:0000313" key="10">
    <source>
        <dbReference type="Proteomes" id="UP000399692"/>
    </source>
</evidence>
<dbReference type="InterPro" id="IPR009057">
    <property type="entry name" value="Homeodomain-like_sf"/>
</dbReference>
<gene>
    <name evidence="9" type="primary">norR_3</name>
    <name evidence="9" type="ORF">PS631_02347</name>
</gene>
<keyword evidence="2" id="KW-0418">Kinase</keyword>
<evidence type="ECO:0000256" key="4">
    <source>
        <dbReference type="ARBA" id="ARBA00023015"/>
    </source>
</evidence>
<keyword evidence="3" id="KW-0067">ATP-binding</keyword>
<dbReference type="Gene3D" id="3.30.450.20">
    <property type="entry name" value="PAS domain"/>
    <property type="match status" value="1"/>
</dbReference>
<evidence type="ECO:0000313" key="9">
    <source>
        <dbReference type="EMBL" id="VVM81233.1"/>
    </source>
</evidence>
<dbReference type="PROSITE" id="PS00688">
    <property type="entry name" value="SIGMA54_INTERACT_3"/>
    <property type="match status" value="1"/>
</dbReference>
<dbReference type="GO" id="GO:0005524">
    <property type="term" value="F:ATP binding"/>
    <property type="evidence" value="ECO:0007669"/>
    <property type="project" value="UniProtKB-KW"/>
</dbReference>
<dbReference type="SUPFAM" id="SSF46689">
    <property type="entry name" value="Homeodomain-like"/>
    <property type="match status" value="1"/>
</dbReference>
<keyword evidence="7" id="KW-0732">Signal</keyword>
<evidence type="ECO:0000256" key="2">
    <source>
        <dbReference type="ARBA" id="ARBA00022777"/>
    </source>
</evidence>
<proteinExistence type="predicted"/>
<dbReference type="InterPro" id="IPR035965">
    <property type="entry name" value="PAS-like_dom_sf"/>
</dbReference>
<dbReference type="InterPro" id="IPR002078">
    <property type="entry name" value="Sigma_54_int"/>
</dbReference>
<dbReference type="InterPro" id="IPR027417">
    <property type="entry name" value="P-loop_NTPase"/>
</dbReference>
<evidence type="ECO:0000256" key="6">
    <source>
        <dbReference type="ARBA" id="ARBA00023163"/>
    </source>
</evidence>
<feature type="signal peptide" evidence="7">
    <location>
        <begin position="1"/>
        <end position="23"/>
    </location>
</feature>
<sequence precursor="true">MRRYGPPVRSATAIAALSSSQFAASTASGWQSTVSQWQSLAVLATLARYPQPVLVMSALSASHPAILGLVSYLEHDVHPSIVLDTDYNILAANAAYRRQFGINDSAPLGEKCHRVSHHYAVPCDQAGEHCPMRKAWDSKVPERVLHIHHTPRGPEHVDVELRPILDEQGRVVAFVERLNTVTLAAAQPQQQGLVGRAPAFQAALASLQRAAPAQIPVLLQGESGTGKELFARALHLGSPRATGPLVVVDCTGLNDSLFESELFGYEKGAFTGATQRKIGLAEAAHGGTLFLDEIGEVPLTMQVKLLRLIESGSFRPVGSLRTVHSDFRLISATHKPLKEMVAAGTFREDLYYRISGFPIRLPALRERVEDLPMLAQSLLQRMAGAHTVTLTPEAQARLSLHAFPGNIRELRNILERARLFADDGLIRPEHLPEDLAPASSNVSTRDSRNSLADLAQLVEQFQGPRSELAQVLGISERTLYRRLRELGL</sequence>
<dbReference type="SUPFAM" id="SSF55785">
    <property type="entry name" value="PYP-like sensor domain (PAS domain)"/>
    <property type="match status" value="1"/>
</dbReference>
<dbReference type="Pfam" id="PF25601">
    <property type="entry name" value="AAA_lid_14"/>
    <property type="match status" value="1"/>
</dbReference>
<dbReference type="GO" id="GO:0006355">
    <property type="term" value="P:regulation of DNA-templated transcription"/>
    <property type="evidence" value="ECO:0007669"/>
    <property type="project" value="InterPro"/>
</dbReference>
<dbReference type="InterPro" id="IPR025943">
    <property type="entry name" value="Sigma_54_int_dom_ATP-bd_2"/>
</dbReference>
<feature type="chain" id="PRO_5023029724" evidence="7">
    <location>
        <begin position="24"/>
        <end position="488"/>
    </location>
</feature>
<dbReference type="InterPro" id="IPR025662">
    <property type="entry name" value="Sigma_54_int_dom_ATP-bd_1"/>
</dbReference>
<dbReference type="InterPro" id="IPR058031">
    <property type="entry name" value="AAA_lid_NorR"/>
</dbReference>
<dbReference type="SUPFAM" id="SSF52540">
    <property type="entry name" value="P-loop containing nucleoside triphosphate hydrolases"/>
    <property type="match status" value="1"/>
</dbReference>
<evidence type="ECO:0000259" key="8">
    <source>
        <dbReference type="PROSITE" id="PS50045"/>
    </source>
</evidence>
<dbReference type="Gene3D" id="3.40.50.300">
    <property type="entry name" value="P-loop containing nucleotide triphosphate hydrolases"/>
    <property type="match status" value="1"/>
</dbReference>
<dbReference type="PANTHER" id="PTHR32071">
    <property type="entry name" value="TRANSCRIPTIONAL REGULATORY PROTEIN"/>
    <property type="match status" value="1"/>
</dbReference>
<reference evidence="9 10" key="1">
    <citation type="submission" date="2019-09" db="EMBL/GenBank/DDBJ databases">
        <authorList>
            <person name="Chandra G."/>
            <person name="Truman W A."/>
        </authorList>
    </citation>
    <scope>NUCLEOTIDE SEQUENCE [LARGE SCALE GENOMIC DNA]</scope>
    <source>
        <strain evidence="9">PS631</strain>
    </source>
</reference>
<dbReference type="Pfam" id="PF00158">
    <property type="entry name" value="Sigma54_activat"/>
    <property type="match status" value="1"/>
</dbReference>
<feature type="domain" description="Sigma-54 factor interaction" evidence="8">
    <location>
        <begin position="193"/>
        <end position="419"/>
    </location>
</feature>
<dbReference type="CDD" id="cd00009">
    <property type="entry name" value="AAA"/>
    <property type="match status" value="1"/>
</dbReference>
<dbReference type="InterPro" id="IPR002197">
    <property type="entry name" value="HTH_Fis"/>
</dbReference>
<evidence type="ECO:0000256" key="1">
    <source>
        <dbReference type="ARBA" id="ARBA00022741"/>
    </source>
</evidence>
<dbReference type="InterPro" id="IPR003593">
    <property type="entry name" value="AAA+_ATPase"/>
</dbReference>
<dbReference type="SMART" id="SM00382">
    <property type="entry name" value="AAA"/>
    <property type="match status" value="1"/>
</dbReference>